<evidence type="ECO:0000256" key="8">
    <source>
        <dbReference type="PIRSR" id="PIRSR000862-1"/>
    </source>
</evidence>
<keyword evidence="4 7" id="KW-0442">Lipid degradation</keyword>
<feature type="active site" description="Nucleophile" evidence="8">
    <location>
        <position position="171"/>
    </location>
</feature>
<sequence length="401" mass="45790">MAQHEMSHSAKLIILLVIFFEARFFGEVFAGDGKTEKFIKEYNYPVETHHYETDDGYILTAHRIPHGLSKEKPKRVALMVHGMGGSGENYITIGPPDALGFYLADKGYDVWLFNARGSMNSRKHRSLNPNTERKKFWNFSWHEIGTYDLPATINYILNVTGADGIFYVGHSQGTTTLFVLLSEVPEMNDKIKAAALLAPSASLHHTQSPLLILATRFLELGQKLLPMLNWYEMLMPNGNELLNRIVVPLCSPKAMHDICMDFLYVIAGTESGLVNKTLLPIMLQFTPSGFAVKQMFHYAQVIKTGDFKQFDYGPKKNLKMYNDTKPPLYKFPNMKVPLALFYAIEDPYSNPTMVEELRGKLPNIVLDYQVPVPKFNHLDYILAYNVKEFINDRVLEVFDRF</sequence>
<evidence type="ECO:0000256" key="4">
    <source>
        <dbReference type="ARBA" id="ARBA00022963"/>
    </source>
</evidence>
<evidence type="ECO:0000256" key="1">
    <source>
        <dbReference type="ARBA" id="ARBA00010701"/>
    </source>
</evidence>
<evidence type="ECO:0000256" key="2">
    <source>
        <dbReference type="ARBA" id="ARBA00022729"/>
    </source>
</evidence>
<evidence type="ECO:0000256" key="3">
    <source>
        <dbReference type="ARBA" id="ARBA00022801"/>
    </source>
</evidence>
<dbReference type="Gene3D" id="3.40.50.1820">
    <property type="entry name" value="alpha/beta hydrolase"/>
    <property type="match status" value="1"/>
</dbReference>
<dbReference type="Proteomes" id="UP001152799">
    <property type="component" value="Chromosome 2"/>
</dbReference>
<evidence type="ECO:0000259" key="10">
    <source>
        <dbReference type="Pfam" id="PF00561"/>
    </source>
</evidence>
<feature type="chain" id="PRO_5040353518" description="Lipase" evidence="9">
    <location>
        <begin position="31"/>
        <end position="401"/>
    </location>
</feature>
<feature type="domain" description="AB hydrolase-1" evidence="10">
    <location>
        <begin position="78"/>
        <end position="221"/>
    </location>
</feature>
<dbReference type="GO" id="GO:0016788">
    <property type="term" value="F:hydrolase activity, acting on ester bonds"/>
    <property type="evidence" value="ECO:0007669"/>
    <property type="project" value="InterPro"/>
</dbReference>
<proteinExistence type="inferred from homology"/>
<dbReference type="EMBL" id="OU892278">
    <property type="protein sequence ID" value="CAH1126582.1"/>
    <property type="molecule type" value="Genomic_DNA"/>
</dbReference>
<keyword evidence="2 9" id="KW-0732">Signal</keyword>
<evidence type="ECO:0000256" key="9">
    <source>
        <dbReference type="SAM" id="SignalP"/>
    </source>
</evidence>
<dbReference type="AlphaFoldDB" id="A0A9P0DLD2"/>
<evidence type="ECO:0000256" key="6">
    <source>
        <dbReference type="ARBA" id="ARBA00023180"/>
    </source>
</evidence>
<keyword evidence="5" id="KW-0443">Lipid metabolism</keyword>
<dbReference type="OrthoDB" id="9974421at2759"/>
<keyword evidence="12" id="KW-1185">Reference proteome</keyword>
<protein>
    <recommendedName>
        <fullName evidence="7">Lipase</fullName>
    </recommendedName>
</protein>
<dbReference type="SUPFAM" id="SSF53474">
    <property type="entry name" value="alpha/beta-Hydrolases"/>
    <property type="match status" value="1"/>
</dbReference>
<dbReference type="InterPro" id="IPR029058">
    <property type="entry name" value="AB_hydrolase_fold"/>
</dbReference>
<reference evidence="11" key="1">
    <citation type="submission" date="2022-01" db="EMBL/GenBank/DDBJ databases">
        <authorList>
            <person name="King R."/>
        </authorList>
    </citation>
    <scope>NUCLEOTIDE SEQUENCE</scope>
</reference>
<feature type="active site" description="Charge relay system" evidence="8">
    <location>
        <position position="346"/>
    </location>
</feature>
<keyword evidence="6" id="KW-0325">Glycoprotein</keyword>
<keyword evidence="3 7" id="KW-0378">Hydrolase</keyword>
<dbReference type="PANTHER" id="PTHR11005">
    <property type="entry name" value="LYSOSOMAL ACID LIPASE-RELATED"/>
    <property type="match status" value="1"/>
</dbReference>
<dbReference type="Pfam" id="PF00561">
    <property type="entry name" value="Abhydrolase_1"/>
    <property type="match status" value="1"/>
</dbReference>
<organism evidence="11 12">
    <name type="scientific">Ceutorhynchus assimilis</name>
    <name type="common">cabbage seed weevil</name>
    <dbReference type="NCBI Taxonomy" id="467358"/>
    <lineage>
        <taxon>Eukaryota</taxon>
        <taxon>Metazoa</taxon>
        <taxon>Ecdysozoa</taxon>
        <taxon>Arthropoda</taxon>
        <taxon>Hexapoda</taxon>
        <taxon>Insecta</taxon>
        <taxon>Pterygota</taxon>
        <taxon>Neoptera</taxon>
        <taxon>Endopterygota</taxon>
        <taxon>Coleoptera</taxon>
        <taxon>Polyphaga</taxon>
        <taxon>Cucujiformia</taxon>
        <taxon>Curculionidae</taxon>
        <taxon>Ceutorhynchinae</taxon>
        <taxon>Ceutorhynchus</taxon>
    </lineage>
</organism>
<gene>
    <name evidence="11" type="ORF">CEUTPL_LOCUS5424</name>
</gene>
<evidence type="ECO:0000256" key="5">
    <source>
        <dbReference type="ARBA" id="ARBA00023098"/>
    </source>
</evidence>
<comment type="similarity">
    <text evidence="1 7">Belongs to the AB hydrolase superfamily. Lipase family.</text>
</comment>
<feature type="signal peptide" evidence="9">
    <location>
        <begin position="1"/>
        <end position="30"/>
    </location>
</feature>
<evidence type="ECO:0000313" key="11">
    <source>
        <dbReference type="EMBL" id="CAH1126582.1"/>
    </source>
</evidence>
<name>A0A9P0DLD2_9CUCU</name>
<dbReference type="GO" id="GO:0016042">
    <property type="term" value="P:lipid catabolic process"/>
    <property type="evidence" value="ECO:0007669"/>
    <property type="project" value="UniProtKB-KW"/>
</dbReference>
<evidence type="ECO:0000256" key="7">
    <source>
        <dbReference type="PIRNR" id="PIRNR000862"/>
    </source>
</evidence>
<dbReference type="InterPro" id="IPR000073">
    <property type="entry name" value="AB_hydrolase_1"/>
</dbReference>
<evidence type="ECO:0000313" key="12">
    <source>
        <dbReference type="Proteomes" id="UP001152799"/>
    </source>
</evidence>
<dbReference type="PIRSF" id="PIRSF000862">
    <property type="entry name" value="Steryl_ester_lip"/>
    <property type="match status" value="1"/>
</dbReference>
<feature type="active site" description="Charge relay system" evidence="8">
    <location>
        <position position="377"/>
    </location>
</feature>
<dbReference type="InterPro" id="IPR025483">
    <property type="entry name" value="Lipase_euk"/>
</dbReference>
<accession>A0A9P0DLD2</accession>
<dbReference type="FunFam" id="3.40.50.1820:FF:000057">
    <property type="entry name" value="Lipase"/>
    <property type="match status" value="1"/>
</dbReference>